<dbReference type="AlphaFoldDB" id="A0A062UWQ1"/>
<evidence type="ECO:0008006" key="3">
    <source>
        <dbReference type="Google" id="ProtNLM"/>
    </source>
</evidence>
<accession>A0A062UWQ1</accession>
<reference evidence="1 2" key="1">
    <citation type="journal article" date="2013" name="Nature">
        <title>Anaerobic oxidation of methane coupled to nitrate reduction in a novel archaeal lineage.</title>
        <authorList>
            <person name="Haroon M.F."/>
            <person name="Hu S."/>
            <person name="Shi Y."/>
            <person name="Imelfort M."/>
            <person name="Keller J."/>
            <person name="Hugenholtz P."/>
            <person name="Yuan Z."/>
            <person name="Tyson G.W."/>
        </authorList>
    </citation>
    <scope>NUCLEOTIDE SEQUENCE [LARGE SCALE GENOMIC DNA]</scope>
    <source>
        <strain evidence="1 2">ANME-2d</strain>
    </source>
</reference>
<dbReference type="OrthoDB" id="71341at2157"/>
<organism evidence="1 2">
    <name type="scientific">Candidatus Methanoperedens nitratireducens</name>
    <dbReference type="NCBI Taxonomy" id="1392998"/>
    <lineage>
        <taxon>Archaea</taxon>
        <taxon>Methanobacteriati</taxon>
        <taxon>Methanobacteriota</taxon>
        <taxon>Stenosarchaea group</taxon>
        <taxon>Methanomicrobia</taxon>
        <taxon>Methanosarcinales</taxon>
        <taxon>ANME-2 cluster</taxon>
        <taxon>Candidatus Methanoperedentaceae</taxon>
        <taxon>Candidatus Methanoperedens</taxon>
    </lineage>
</organism>
<sequence>MNKGLESKVPFIVENITRCMCPGCPVQTGSQCVNEKLGKLDEVMKNVSEGKAPKPEDVPGVYCSSGIAMCSDLDPSQVCICGSCAVWRDHNLVNGKPVYYFCQNGKAQ</sequence>
<name>A0A062UWQ1_9EURY</name>
<comment type="caution">
    <text evidence="1">The sequence shown here is derived from an EMBL/GenBank/DDBJ whole genome shotgun (WGS) entry which is preliminary data.</text>
</comment>
<keyword evidence="2" id="KW-1185">Reference proteome</keyword>
<dbReference type="RefSeq" id="WP_048091348.1">
    <property type="nucleotide sequence ID" value="NZ_JMIY01000005.1"/>
</dbReference>
<dbReference type="Proteomes" id="UP000027153">
    <property type="component" value="Unassembled WGS sequence"/>
</dbReference>
<evidence type="ECO:0000313" key="2">
    <source>
        <dbReference type="Proteomes" id="UP000027153"/>
    </source>
</evidence>
<evidence type="ECO:0000313" key="1">
    <source>
        <dbReference type="EMBL" id="KCZ71416.1"/>
    </source>
</evidence>
<proteinExistence type="predicted"/>
<gene>
    <name evidence="1" type="ORF">ANME2D_02146</name>
</gene>
<dbReference type="EMBL" id="JMIY01000005">
    <property type="protein sequence ID" value="KCZ71416.1"/>
    <property type="molecule type" value="Genomic_DNA"/>
</dbReference>
<protein>
    <recommendedName>
        <fullName evidence="3">DUF2769 domain-containing protein</fullName>
    </recommendedName>
</protein>